<dbReference type="Gene3D" id="1.10.10.10">
    <property type="entry name" value="Winged helix-like DNA-binding domain superfamily/Winged helix DNA-binding domain"/>
    <property type="match status" value="1"/>
</dbReference>
<dbReference type="EMBL" id="BAMD01000036">
    <property type="protein sequence ID" value="GAF04052.1"/>
    <property type="molecule type" value="Genomic_DNA"/>
</dbReference>
<evidence type="ECO:0000313" key="5">
    <source>
        <dbReference type="Proteomes" id="UP000019402"/>
    </source>
</evidence>
<keyword evidence="2" id="KW-0238">DNA-binding</keyword>
<dbReference type="PANTHER" id="PTHR38465">
    <property type="entry name" value="HTH-TYPE TRANSCRIPTIONAL REGULATOR MJ1563-RELATED"/>
    <property type="match status" value="1"/>
</dbReference>
<evidence type="ECO:0000256" key="2">
    <source>
        <dbReference type="ARBA" id="ARBA00023125"/>
    </source>
</evidence>
<keyword evidence="3" id="KW-0804">Transcription</keyword>
<accession>W7Y716</accession>
<dbReference type="InterPro" id="IPR036390">
    <property type="entry name" value="WH_DNA-bd_sf"/>
</dbReference>
<reference evidence="4 5" key="1">
    <citation type="journal article" date="2014" name="Genome Announc.">
        <title>Draft Genome Sequence of Cytophaga fermentans JCM 21142T, a Facultative Anaerobe Isolated from Marine Mud.</title>
        <authorList>
            <person name="Starns D."/>
            <person name="Oshima K."/>
            <person name="Suda W."/>
            <person name="Iino T."/>
            <person name="Yuki M."/>
            <person name="Inoue J."/>
            <person name="Kitamura K."/>
            <person name="Iida T."/>
            <person name="Darby A."/>
            <person name="Hattori M."/>
            <person name="Ohkuma M."/>
        </authorList>
    </citation>
    <scope>NUCLEOTIDE SEQUENCE [LARGE SCALE GENOMIC DNA]</scope>
    <source>
        <strain evidence="4 5">JCM 21142</strain>
    </source>
</reference>
<gene>
    <name evidence="4" type="ORF">JCM21142_72745</name>
</gene>
<dbReference type="GO" id="GO:0003677">
    <property type="term" value="F:DNA binding"/>
    <property type="evidence" value="ECO:0007669"/>
    <property type="project" value="UniProtKB-KW"/>
</dbReference>
<dbReference type="AlphaFoldDB" id="W7Y716"/>
<dbReference type="PANTHER" id="PTHR38465:SF1">
    <property type="entry name" value="HTH-TYPE TRANSCRIPTIONAL REGULATOR MJ1563-RELATED"/>
    <property type="match status" value="1"/>
</dbReference>
<organism evidence="4 5">
    <name type="scientific">Saccharicrinis fermentans DSM 9555 = JCM 21142</name>
    <dbReference type="NCBI Taxonomy" id="869213"/>
    <lineage>
        <taxon>Bacteria</taxon>
        <taxon>Pseudomonadati</taxon>
        <taxon>Bacteroidota</taxon>
        <taxon>Bacteroidia</taxon>
        <taxon>Marinilabiliales</taxon>
        <taxon>Marinilabiliaceae</taxon>
        <taxon>Saccharicrinis</taxon>
    </lineage>
</organism>
<keyword evidence="5" id="KW-1185">Reference proteome</keyword>
<dbReference type="Proteomes" id="UP000019402">
    <property type="component" value="Unassembled WGS sequence"/>
</dbReference>
<evidence type="ECO:0000256" key="3">
    <source>
        <dbReference type="ARBA" id="ARBA00023163"/>
    </source>
</evidence>
<comment type="caution">
    <text evidence="4">The sequence shown here is derived from an EMBL/GenBank/DDBJ whole genome shotgun (WGS) entry which is preliminary data.</text>
</comment>
<proteinExistence type="predicted"/>
<dbReference type="STRING" id="869213.GCA_000517085_01326"/>
<evidence type="ECO:0008006" key="6">
    <source>
        <dbReference type="Google" id="ProtNLM"/>
    </source>
</evidence>
<dbReference type="RefSeq" id="WP_027471182.1">
    <property type="nucleotide sequence ID" value="NZ_BAMD01000036.1"/>
</dbReference>
<keyword evidence="1" id="KW-0805">Transcription regulation</keyword>
<dbReference type="InterPro" id="IPR052362">
    <property type="entry name" value="HTH-GbsR_regulator"/>
</dbReference>
<dbReference type="eggNOG" id="COG1510">
    <property type="taxonomic scope" value="Bacteria"/>
</dbReference>
<dbReference type="OrthoDB" id="1807857at2"/>
<dbReference type="SUPFAM" id="SSF46785">
    <property type="entry name" value="Winged helix' DNA-binding domain"/>
    <property type="match status" value="1"/>
</dbReference>
<protein>
    <recommendedName>
        <fullName evidence="6">Transcriptional regulator</fullName>
    </recommendedName>
</protein>
<sequence>MKSIQEIEKQKKILVEEYGLFLEKQANLTPIAARIYAVLLIEKKNGVTFDELVVFLGASKSTISTNLKNLRDTEMISYHTKPNDRKKYFTLSSSGFLSRIKESLKMYRMEQKLLIEVNAYRVLSNEVHKRRVYENVQDTPYLDFIDKTIDHLEQLIHLVENTCFRNIK</sequence>
<dbReference type="InterPro" id="IPR036388">
    <property type="entry name" value="WH-like_DNA-bd_sf"/>
</dbReference>
<evidence type="ECO:0000256" key="1">
    <source>
        <dbReference type="ARBA" id="ARBA00023015"/>
    </source>
</evidence>
<evidence type="ECO:0000313" key="4">
    <source>
        <dbReference type="EMBL" id="GAF04052.1"/>
    </source>
</evidence>
<name>W7Y716_9BACT</name>